<keyword evidence="12" id="KW-0995">Kinetochore</keyword>
<dbReference type="Pfam" id="PF08654">
    <property type="entry name" value="DASH_Dad2"/>
    <property type="match status" value="1"/>
</dbReference>
<keyword evidence="15" id="KW-0131">Cell cycle</keyword>
<name>A0AAD5YV22_9AGAR</name>
<gene>
    <name evidence="19" type="ORF">NP233_g4932</name>
</gene>
<reference evidence="19" key="1">
    <citation type="submission" date="2022-07" db="EMBL/GenBank/DDBJ databases">
        <title>Genome Sequence of Leucocoprinus birnbaumii.</title>
        <authorList>
            <person name="Buettner E."/>
        </authorList>
    </citation>
    <scope>NUCLEOTIDE SEQUENCE</scope>
    <source>
        <strain evidence="19">VT141</strain>
    </source>
</reference>
<evidence type="ECO:0000256" key="2">
    <source>
        <dbReference type="ARBA" id="ARBA00004186"/>
    </source>
</evidence>
<keyword evidence="6" id="KW-0158">Chromosome</keyword>
<dbReference type="GO" id="GO:0044732">
    <property type="term" value="C:mitotic spindle pole body"/>
    <property type="evidence" value="ECO:0007669"/>
    <property type="project" value="TreeGrafter"/>
</dbReference>
<dbReference type="PANTHER" id="PTHR28036:SF1">
    <property type="entry name" value="DASH COMPLEX SUBUNIT DAD2"/>
    <property type="match status" value="1"/>
</dbReference>
<dbReference type="GO" id="GO:0000278">
    <property type="term" value="P:mitotic cell cycle"/>
    <property type="evidence" value="ECO:0007669"/>
    <property type="project" value="InterPro"/>
</dbReference>
<dbReference type="EMBL" id="JANIEX010000278">
    <property type="protein sequence ID" value="KAJ3569622.1"/>
    <property type="molecule type" value="Genomic_DNA"/>
</dbReference>
<evidence type="ECO:0000256" key="15">
    <source>
        <dbReference type="ARBA" id="ARBA00023306"/>
    </source>
</evidence>
<dbReference type="GO" id="GO:0051301">
    <property type="term" value="P:cell division"/>
    <property type="evidence" value="ECO:0007669"/>
    <property type="project" value="UniProtKB-KW"/>
</dbReference>
<evidence type="ECO:0000256" key="8">
    <source>
        <dbReference type="ARBA" id="ARBA00022618"/>
    </source>
</evidence>
<evidence type="ECO:0000256" key="3">
    <source>
        <dbReference type="ARBA" id="ARBA00004629"/>
    </source>
</evidence>
<evidence type="ECO:0000256" key="9">
    <source>
        <dbReference type="ARBA" id="ARBA00022701"/>
    </source>
</evidence>
<dbReference type="GO" id="GO:0042729">
    <property type="term" value="C:DASH complex"/>
    <property type="evidence" value="ECO:0007669"/>
    <property type="project" value="InterPro"/>
</dbReference>
<keyword evidence="13" id="KW-0206">Cytoskeleton</keyword>
<evidence type="ECO:0000256" key="7">
    <source>
        <dbReference type="ARBA" id="ARBA00022490"/>
    </source>
</evidence>
<evidence type="ECO:0000256" key="17">
    <source>
        <dbReference type="ARBA" id="ARBA00030568"/>
    </source>
</evidence>
<comment type="similarity">
    <text evidence="4">Belongs to the DASH complex DAD2 family.</text>
</comment>
<dbReference type="GO" id="GO:1990023">
    <property type="term" value="C:mitotic spindle midzone"/>
    <property type="evidence" value="ECO:0007669"/>
    <property type="project" value="TreeGrafter"/>
</dbReference>
<evidence type="ECO:0000256" key="11">
    <source>
        <dbReference type="ARBA" id="ARBA00022829"/>
    </source>
</evidence>
<dbReference type="InterPro" id="IPR013963">
    <property type="entry name" value="DASH_Dad2"/>
</dbReference>
<keyword evidence="11" id="KW-0159">Chromosome partition</keyword>
<keyword evidence="9" id="KW-0493">Microtubule</keyword>
<evidence type="ECO:0000256" key="10">
    <source>
        <dbReference type="ARBA" id="ARBA00022776"/>
    </source>
</evidence>
<evidence type="ECO:0000256" key="1">
    <source>
        <dbReference type="ARBA" id="ARBA00004123"/>
    </source>
</evidence>
<dbReference type="Proteomes" id="UP001213000">
    <property type="component" value="Unassembled WGS sequence"/>
</dbReference>
<dbReference type="PANTHER" id="PTHR28036">
    <property type="entry name" value="DASH COMPLEX SUBUNIT DAD2"/>
    <property type="match status" value="1"/>
</dbReference>
<dbReference type="GO" id="GO:0008608">
    <property type="term" value="P:attachment of spindle microtubules to kinetochore"/>
    <property type="evidence" value="ECO:0007669"/>
    <property type="project" value="TreeGrafter"/>
</dbReference>
<comment type="subcellular location">
    <subcellularLocation>
        <location evidence="3">Chromosome</location>
        <location evidence="3">Centromere</location>
        <location evidence="3">Kinetochore</location>
    </subcellularLocation>
    <subcellularLocation>
        <location evidence="2">Cytoplasm</location>
        <location evidence="2">Cytoskeleton</location>
        <location evidence="2">Spindle</location>
    </subcellularLocation>
    <subcellularLocation>
        <location evidence="1">Nucleus</location>
    </subcellularLocation>
</comment>
<organism evidence="19 20">
    <name type="scientific">Leucocoprinus birnbaumii</name>
    <dbReference type="NCBI Taxonomy" id="56174"/>
    <lineage>
        <taxon>Eukaryota</taxon>
        <taxon>Fungi</taxon>
        <taxon>Dikarya</taxon>
        <taxon>Basidiomycota</taxon>
        <taxon>Agaricomycotina</taxon>
        <taxon>Agaricomycetes</taxon>
        <taxon>Agaricomycetidae</taxon>
        <taxon>Agaricales</taxon>
        <taxon>Agaricineae</taxon>
        <taxon>Agaricaceae</taxon>
        <taxon>Leucocoprinus</taxon>
    </lineage>
</organism>
<dbReference type="GO" id="GO:0005874">
    <property type="term" value="C:microtubule"/>
    <property type="evidence" value="ECO:0007669"/>
    <property type="project" value="UniProtKB-KW"/>
</dbReference>
<evidence type="ECO:0000256" key="5">
    <source>
        <dbReference type="ARBA" id="ARBA00020260"/>
    </source>
</evidence>
<evidence type="ECO:0000256" key="12">
    <source>
        <dbReference type="ARBA" id="ARBA00022838"/>
    </source>
</evidence>
<evidence type="ECO:0000256" key="16">
    <source>
        <dbReference type="ARBA" id="ARBA00023328"/>
    </source>
</evidence>
<keyword evidence="14" id="KW-0539">Nucleus</keyword>
<evidence type="ECO:0000256" key="14">
    <source>
        <dbReference type="ARBA" id="ARBA00023242"/>
    </source>
</evidence>
<evidence type="ECO:0000256" key="4">
    <source>
        <dbReference type="ARBA" id="ARBA00005501"/>
    </source>
</evidence>
<sequence length="123" mass="13632">MSIRQSSIPGRASHAPSQSSQGASSAAMAKLLEKKKEYDAVSALERASALYLQRIEALGEDCELMAKAGEIHGQVLEQWPRMFQILSLFLASREKQEEEGESEGQRLVRLPLDELQQQSSDQS</sequence>
<evidence type="ECO:0000313" key="20">
    <source>
        <dbReference type="Proteomes" id="UP001213000"/>
    </source>
</evidence>
<accession>A0AAD5YV22</accession>
<evidence type="ECO:0000256" key="13">
    <source>
        <dbReference type="ARBA" id="ARBA00023212"/>
    </source>
</evidence>
<comment type="caution">
    <text evidence="19">The sequence shown here is derived from an EMBL/GenBank/DDBJ whole genome shotgun (WGS) entry which is preliminary data.</text>
</comment>
<proteinExistence type="inferred from homology"/>
<protein>
    <recommendedName>
        <fullName evidence="5">DASH complex subunit DAD2</fullName>
    </recommendedName>
    <alternativeName>
        <fullName evidence="17">Outer kinetochore protein DAD2</fullName>
    </alternativeName>
</protein>
<keyword evidence="16" id="KW-0137">Centromere</keyword>
<keyword evidence="8" id="KW-0132">Cell division</keyword>
<keyword evidence="7" id="KW-0963">Cytoplasm</keyword>
<feature type="compositionally biased region" description="Low complexity" evidence="18">
    <location>
        <begin position="12"/>
        <end position="28"/>
    </location>
</feature>
<keyword evidence="20" id="KW-1185">Reference proteome</keyword>
<keyword evidence="10" id="KW-0498">Mitosis</keyword>
<feature type="region of interest" description="Disordered" evidence="18">
    <location>
        <begin position="1"/>
        <end position="28"/>
    </location>
</feature>
<evidence type="ECO:0000256" key="6">
    <source>
        <dbReference type="ARBA" id="ARBA00022454"/>
    </source>
</evidence>
<dbReference type="AlphaFoldDB" id="A0AAD5YV22"/>
<evidence type="ECO:0000313" key="19">
    <source>
        <dbReference type="EMBL" id="KAJ3569622.1"/>
    </source>
</evidence>
<feature type="region of interest" description="Disordered" evidence="18">
    <location>
        <begin position="94"/>
        <end position="123"/>
    </location>
</feature>
<evidence type="ECO:0000256" key="18">
    <source>
        <dbReference type="SAM" id="MobiDB-lite"/>
    </source>
</evidence>